<organism evidence="1 2">
    <name type="scientific">Mesorhizobium ventifaucium</name>
    <dbReference type="NCBI Taxonomy" id="666020"/>
    <lineage>
        <taxon>Bacteria</taxon>
        <taxon>Pseudomonadati</taxon>
        <taxon>Pseudomonadota</taxon>
        <taxon>Alphaproteobacteria</taxon>
        <taxon>Hyphomicrobiales</taxon>
        <taxon>Phyllobacteriaceae</taxon>
        <taxon>Mesorhizobium</taxon>
    </lineage>
</organism>
<keyword evidence="2" id="KW-1185">Reference proteome</keyword>
<evidence type="ECO:0008006" key="3">
    <source>
        <dbReference type="Google" id="ProtNLM"/>
    </source>
</evidence>
<dbReference type="Proteomes" id="UP001152604">
    <property type="component" value="Unassembled WGS sequence"/>
</dbReference>
<name>A0ABN8KBQ5_9HYPH</name>
<accession>A0ABN8KBQ5</accession>
<reference evidence="1" key="1">
    <citation type="submission" date="2022-03" db="EMBL/GenBank/DDBJ databases">
        <authorList>
            <person name="Brunel B."/>
        </authorList>
    </citation>
    <scope>NUCLEOTIDE SEQUENCE</scope>
    <source>
        <strain evidence="1">STM4922sample</strain>
    </source>
</reference>
<protein>
    <recommendedName>
        <fullName evidence="3">DUF1036 domain-containing protein</fullName>
    </recommendedName>
</protein>
<evidence type="ECO:0000313" key="2">
    <source>
        <dbReference type="Proteomes" id="UP001152604"/>
    </source>
</evidence>
<comment type="caution">
    <text evidence="1">The sequence shown here is derived from an EMBL/GenBank/DDBJ whole genome shotgun (WGS) entry which is preliminary data.</text>
</comment>
<dbReference type="EMBL" id="CAKXZS010000055">
    <property type="protein sequence ID" value="CAH2406867.1"/>
    <property type="molecule type" value="Genomic_DNA"/>
</dbReference>
<gene>
    <name evidence="1" type="ORF">MES4922_590004</name>
</gene>
<proteinExistence type="predicted"/>
<sequence length="179" mass="19419">MGVALINSSAIASVVLTVAVVVGGPATVTADTLLKPRDGQAGTWAVKRECKRLVVRNEKLICTGEVTRTKFPDGTITFRFSDGENWLIFRTKETTARLWQGHKTILDIDGVAFGRSGRAPEFITKITGAGCSYGVPYFGQADINCRAIVDFRMWAATVKTDGRLPVPDSEYIPPTRSAP</sequence>
<evidence type="ECO:0000313" key="1">
    <source>
        <dbReference type="EMBL" id="CAH2406867.1"/>
    </source>
</evidence>